<protein>
    <recommendedName>
        <fullName evidence="1">Aminotransferase class I/classII large domain-containing protein</fullName>
    </recommendedName>
</protein>
<dbReference type="Gene3D" id="3.90.1150.10">
    <property type="entry name" value="Aspartate Aminotransferase, domain 1"/>
    <property type="match status" value="1"/>
</dbReference>
<dbReference type="InterPro" id="IPR015421">
    <property type="entry name" value="PyrdxlP-dep_Trfase_major"/>
</dbReference>
<evidence type="ECO:0000313" key="2">
    <source>
        <dbReference type="EMBL" id="KAL3407453.1"/>
    </source>
</evidence>
<dbReference type="InterPro" id="IPR015424">
    <property type="entry name" value="PyrdxlP-dep_Trfase"/>
</dbReference>
<evidence type="ECO:0000313" key="3">
    <source>
        <dbReference type="Proteomes" id="UP001627154"/>
    </source>
</evidence>
<dbReference type="EMBL" id="JBJJXI010000007">
    <property type="protein sequence ID" value="KAL3407453.1"/>
    <property type="molecule type" value="Genomic_DNA"/>
</dbReference>
<accession>A0ABD2XPU2</accession>
<name>A0ABD2XPU2_9HYME</name>
<keyword evidence="3" id="KW-1185">Reference proteome</keyword>
<dbReference type="InterPro" id="IPR015422">
    <property type="entry name" value="PyrdxlP-dep_Trfase_small"/>
</dbReference>
<organism evidence="2 3">
    <name type="scientific">Trichogramma kaykai</name>
    <dbReference type="NCBI Taxonomy" id="54128"/>
    <lineage>
        <taxon>Eukaryota</taxon>
        <taxon>Metazoa</taxon>
        <taxon>Ecdysozoa</taxon>
        <taxon>Arthropoda</taxon>
        <taxon>Hexapoda</taxon>
        <taxon>Insecta</taxon>
        <taxon>Pterygota</taxon>
        <taxon>Neoptera</taxon>
        <taxon>Endopterygota</taxon>
        <taxon>Hymenoptera</taxon>
        <taxon>Apocrita</taxon>
        <taxon>Proctotrupomorpha</taxon>
        <taxon>Chalcidoidea</taxon>
        <taxon>Trichogrammatidae</taxon>
        <taxon>Trichogramma</taxon>
    </lineage>
</organism>
<dbReference type="SUPFAM" id="SSF53383">
    <property type="entry name" value="PLP-dependent transferases"/>
    <property type="match status" value="1"/>
</dbReference>
<dbReference type="AlphaFoldDB" id="A0ABD2XPU2"/>
<proteinExistence type="predicted"/>
<dbReference type="PANTHER" id="PTHR42858">
    <property type="entry name" value="AMINOTRANSFERASE"/>
    <property type="match status" value="1"/>
</dbReference>
<dbReference type="CDD" id="cd00609">
    <property type="entry name" value="AAT_like"/>
    <property type="match status" value="1"/>
</dbReference>
<comment type="caution">
    <text evidence="2">The sequence shown here is derived from an EMBL/GenBank/DDBJ whole genome shotgun (WGS) entry which is preliminary data.</text>
</comment>
<dbReference type="Proteomes" id="UP001627154">
    <property type="component" value="Unassembled WGS sequence"/>
</dbReference>
<dbReference type="Gene3D" id="3.40.640.10">
    <property type="entry name" value="Type I PLP-dependent aspartate aminotransferase-like (Major domain)"/>
    <property type="match status" value="1"/>
</dbReference>
<dbReference type="InterPro" id="IPR004839">
    <property type="entry name" value="Aminotransferase_I/II_large"/>
</dbReference>
<sequence>MASKVAGKICWKRVCGTRSFEIPRRKIGTSVAASGAASKTQLESLGRDKPFRTTMSIEVDPYLRHLFDADPALNVYNSSIVNLSVGAPGPDLLKQCNTLLATATRHRLEEEEKEGKYYLFQYGITSGLWECREELAKFLTRRYGDPVAREDLILTCGATHGLQLILTSVMAPDGVIFVDEVTYMIALDAFKQFPLKRVVSVPMKNDVVDLDELEKLVQAERHKSYTLNENKIFWAMYYTVPTFHNPTGMTLTPDMCKRVVKMSRDNAFAVVCDDVYNLLHYNNEYPPHRLFNYDDSQDPDYTGGNIISNGSFSKILSPALRVGWIECGPRVVNILKNSGILKSGGAVNHYVSGLVASLLHLKLEDRYLDSLIETYKGRMKALCDVLDEHLPNYCSYNHPEGGYFVWIKLPEDIDALPFMEWCKQVYKVMAIPGARFSNHGESKNCIRISIAFHSAETIAKAATIMCNAITEYMRVKNVKPNLNM</sequence>
<dbReference type="Pfam" id="PF00155">
    <property type="entry name" value="Aminotran_1_2"/>
    <property type="match status" value="1"/>
</dbReference>
<dbReference type="PANTHER" id="PTHR42858:SF1">
    <property type="entry name" value="LD15494P"/>
    <property type="match status" value="1"/>
</dbReference>
<reference evidence="2 3" key="1">
    <citation type="journal article" date="2024" name="bioRxiv">
        <title>A reference genome for Trichogramma kaykai: A tiny desert-dwelling parasitoid wasp with competing sex-ratio distorters.</title>
        <authorList>
            <person name="Culotta J."/>
            <person name="Lindsey A.R."/>
        </authorList>
    </citation>
    <scope>NUCLEOTIDE SEQUENCE [LARGE SCALE GENOMIC DNA]</scope>
    <source>
        <strain evidence="2 3">KSX58</strain>
    </source>
</reference>
<evidence type="ECO:0000259" key="1">
    <source>
        <dbReference type="Pfam" id="PF00155"/>
    </source>
</evidence>
<feature type="domain" description="Aminotransferase class I/classII large" evidence="1">
    <location>
        <begin position="113"/>
        <end position="462"/>
    </location>
</feature>
<gene>
    <name evidence="2" type="ORF">TKK_000436</name>
</gene>